<reference evidence="1" key="1">
    <citation type="submission" date="2022-02" db="EMBL/GenBank/DDBJ databases">
        <title>Paenibacillus sp. MBLB1832 Whole Genome Shotgun Sequencing.</title>
        <authorList>
            <person name="Hwang C.Y."/>
            <person name="Cho E.-S."/>
            <person name="Seo M.-J."/>
        </authorList>
    </citation>
    <scope>NUCLEOTIDE SEQUENCE</scope>
    <source>
        <strain evidence="1">MBLB1832</strain>
    </source>
</reference>
<proteinExistence type="predicted"/>
<dbReference type="EMBL" id="CP130319">
    <property type="protein sequence ID" value="WNR42787.1"/>
    <property type="molecule type" value="Genomic_DNA"/>
</dbReference>
<dbReference type="RefSeq" id="WP_314796527.1">
    <property type="nucleotide sequence ID" value="NZ_CP130319.1"/>
</dbReference>
<dbReference type="Gene3D" id="2.160.20.10">
    <property type="entry name" value="Single-stranded right-handed beta-helix, Pectin lyase-like"/>
    <property type="match status" value="1"/>
</dbReference>
<dbReference type="KEGG" id="proo:MJB10_16865"/>
<dbReference type="InterPro" id="IPR012334">
    <property type="entry name" value="Pectin_lyas_fold"/>
</dbReference>
<dbReference type="InterPro" id="IPR011050">
    <property type="entry name" value="Pectin_lyase_fold/virulence"/>
</dbReference>
<dbReference type="AlphaFoldDB" id="A0AA96RL60"/>
<sequence>MAGTYRETVAPANSGTSSNPITFQNYNNDIVTISGLDVVDQTGWVVDSGNIYKQSGVTYSLDLANVQLFVDGQEITLAQCPNKGRALATITTVGYPYIENASIPGGTMLGKVASSLPPVMTVGELSAGRLQAILQVTLG</sequence>
<organism evidence="1 2">
    <name type="scientific">Paenibacillus roseopurpureus</name>
    <dbReference type="NCBI Taxonomy" id="2918901"/>
    <lineage>
        <taxon>Bacteria</taxon>
        <taxon>Bacillati</taxon>
        <taxon>Bacillota</taxon>
        <taxon>Bacilli</taxon>
        <taxon>Bacillales</taxon>
        <taxon>Paenibacillaceae</taxon>
        <taxon>Paenibacillus</taxon>
    </lineage>
</organism>
<gene>
    <name evidence="1" type="ORF">MJB10_16865</name>
</gene>
<protein>
    <submittedName>
        <fullName evidence="1">Uncharacterized protein</fullName>
    </submittedName>
</protein>
<keyword evidence="2" id="KW-1185">Reference proteome</keyword>
<dbReference type="Proteomes" id="UP001304650">
    <property type="component" value="Chromosome"/>
</dbReference>
<name>A0AA96RL60_9BACL</name>
<evidence type="ECO:0000313" key="1">
    <source>
        <dbReference type="EMBL" id="WNR42787.1"/>
    </source>
</evidence>
<dbReference type="SUPFAM" id="SSF51126">
    <property type="entry name" value="Pectin lyase-like"/>
    <property type="match status" value="1"/>
</dbReference>
<evidence type="ECO:0000313" key="2">
    <source>
        <dbReference type="Proteomes" id="UP001304650"/>
    </source>
</evidence>
<accession>A0AA96RL60</accession>